<dbReference type="SMART" id="SM00388">
    <property type="entry name" value="HisKA"/>
    <property type="match status" value="1"/>
</dbReference>
<name>A0A4V0H243_STRPO</name>
<dbReference type="InterPro" id="IPR003661">
    <property type="entry name" value="HisK_dim/P_dom"/>
</dbReference>
<dbReference type="FunFam" id="3.30.565.10:FF:000006">
    <property type="entry name" value="Sensor histidine kinase WalK"/>
    <property type="match status" value="1"/>
</dbReference>
<evidence type="ECO:0000313" key="14">
    <source>
        <dbReference type="EMBL" id="VTT41557.1"/>
    </source>
</evidence>
<dbReference type="Proteomes" id="UP000306241">
    <property type="component" value="Chromosome"/>
</dbReference>
<comment type="catalytic activity">
    <reaction evidence="1">
        <text>ATP + protein L-histidine = ADP + protein N-phospho-L-histidine.</text>
        <dbReference type="EC" id="2.7.13.3"/>
    </reaction>
</comment>
<dbReference type="PRINTS" id="PR00344">
    <property type="entry name" value="BCTRLSENSOR"/>
</dbReference>
<dbReference type="CDD" id="cd06225">
    <property type="entry name" value="HAMP"/>
    <property type="match status" value="1"/>
</dbReference>
<proteinExistence type="predicted"/>
<dbReference type="SMART" id="SM00387">
    <property type="entry name" value="HATPase_c"/>
    <property type="match status" value="1"/>
</dbReference>
<reference evidence="14 15" key="1">
    <citation type="submission" date="2019-05" db="EMBL/GenBank/DDBJ databases">
        <authorList>
            <consortium name="Pathogen Informatics"/>
        </authorList>
    </citation>
    <scope>NUCLEOTIDE SEQUENCE [LARGE SCALE GENOMIC DNA]</scope>
    <source>
        <strain evidence="14 15">NCTC10924</strain>
    </source>
</reference>
<dbReference type="PROSITE" id="PS50109">
    <property type="entry name" value="HIS_KIN"/>
    <property type="match status" value="1"/>
</dbReference>
<accession>A0A4V0H243</accession>
<dbReference type="SMART" id="SM00304">
    <property type="entry name" value="HAMP"/>
    <property type="match status" value="1"/>
</dbReference>
<evidence type="ECO:0000256" key="8">
    <source>
        <dbReference type="ARBA" id="ARBA00022840"/>
    </source>
</evidence>
<evidence type="ECO:0000256" key="9">
    <source>
        <dbReference type="ARBA" id="ARBA00023012"/>
    </source>
</evidence>
<dbReference type="Gene3D" id="6.10.340.10">
    <property type="match status" value="1"/>
</dbReference>
<dbReference type="InterPro" id="IPR003594">
    <property type="entry name" value="HATPase_dom"/>
</dbReference>
<dbReference type="GO" id="GO:0016020">
    <property type="term" value="C:membrane"/>
    <property type="evidence" value="ECO:0007669"/>
    <property type="project" value="UniProtKB-SubCell"/>
</dbReference>
<keyword evidence="5 14" id="KW-0808">Transferase</keyword>
<evidence type="ECO:0000256" key="6">
    <source>
        <dbReference type="ARBA" id="ARBA00022741"/>
    </source>
</evidence>
<dbReference type="Pfam" id="PF00512">
    <property type="entry name" value="HisKA"/>
    <property type="match status" value="1"/>
</dbReference>
<dbReference type="Gene3D" id="1.10.287.130">
    <property type="match status" value="1"/>
</dbReference>
<keyword evidence="11" id="KW-0812">Transmembrane</keyword>
<keyword evidence="8" id="KW-0067">ATP-binding</keyword>
<dbReference type="Gene3D" id="3.30.565.10">
    <property type="entry name" value="Histidine kinase-like ATPase, C-terminal domain"/>
    <property type="match status" value="1"/>
</dbReference>
<dbReference type="Pfam" id="PF00672">
    <property type="entry name" value="HAMP"/>
    <property type="match status" value="1"/>
</dbReference>
<dbReference type="InterPro" id="IPR036890">
    <property type="entry name" value="HATPase_C_sf"/>
</dbReference>
<dbReference type="GO" id="GO:0000156">
    <property type="term" value="F:phosphorelay response regulator activity"/>
    <property type="evidence" value="ECO:0007669"/>
    <property type="project" value="TreeGrafter"/>
</dbReference>
<dbReference type="GO" id="GO:0000155">
    <property type="term" value="F:phosphorelay sensor kinase activity"/>
    <property type="evidence" value="ECO:0007669"/>
    <property type="project" value="InterPro"/>
</dbReference>
<dbReference type="InterPro" id="IPR005467">
    <property type="entry name" value="His_kinase_dom"/>
</dbReference>
<dbReference type="Pfam" id="PF02518">
    <property type="entry name" value="HATPase_c"/>
    <property type="match status" value="1"/>
</dbReference>
<comment type="subcellular location">
    <subcellularLocation>
        <location evidence="2">Membrane</location>
    </subcellularLocation>
</comment>
<evidence type="ECO:0000256" key="1">
    <source>
        <dbReference type="ARBA" id="ARBA00000085"/>
    </source>
</evidence>
<dbReference type="InterPro" id="IPR003660">
    <property type="entry name" value="HAMP_dom"/>
</dbReference>
<keyword evidence="11" id="KW-1133">Transmembrane helix</keyword>
<feature type="transmembrane region" description="Helical" evidence="11">
    <location>
        <begin position="47"/>
        <end position="67"/>
    </location>
</feature>
<keyword evidence="4" id="KW-0597">Phosphoprotein</keyword>
<dbReference type="InterPro" id="IPR050351">
    <property type="entry name" value="BphY/WalK/GraS-like"/>
</dbReference>
<dbReference type="EC" id="2.7.13.3" evidence="3"/>
<dbReference type="PROSITE" id="PS50885">
    <property type="entry name" value="HAMP"/>
    <property type="match status" value="1"/>
</dbReference>
<evidence type="ECO:0000256" key="11">
    <source>
        <dbReference type="SAM" id="Phobius"/>
    </source>
</evidence>
<dbReference type="GO" id="GO:0005524">
    <property type="term" value="F:ATP binding"/>
    <property type="evidence" value="ECO:0007669"/>
    <property type="project" value="UniProtKB-KW"/>
</dbReference>
<evidence type="ECO:0000256" key="3">
    <source>
        <dbReference type="ARBA" id="ARBA00012438"/>
    </source>
</evidence>
<dbReference type="CDD" id="cd00082">
    <property type="entry name" value="HisKA"/>
    <property type="match status" value="1"/>
</dbReference>
<dbReference type="InterPro" id="IPR004358">
    <property type="entry name" value="Sig_transdc_His_kin-like_C"/>
</dbReference>
<dbReference type="InterPro" id="IPR036097">
    <property type="entry name" value="HisK_dim/P_sf"/>
</dbReference>
<dbReference type="OrthoDB" id="9813151at2"/>
<gene>
    <name evidence="14" type="primary">phoR_1</name>
    <name evidence="14" type="ORF">NCTC10924_00212</name>
</gene>
<dbReference type="SUPFAM" id="SSF158472">
    <property type="entry name" value="HAMP domain-like"/>
    <property type="match status" value="1"/>
</dbReference>
<feature type="domain" description="HAMP" evidence="13">
    <location>
        <begin position="71"/>
        <end position="131"/>
    </location>
</feature>
<dbReference type="EMBL" id="LR594052">
    <property type="protein sequence ID" value="VTT41557.1"/>
    <property type="molecule type" value="Genomic_DNA"/>
</dbReference>
<sequence length="352" mass="40100">MAKAKQLQWSLRSYFVVLFIGILFITCLSGLLVVYALRTGLQLEGHLLFWITIYTGVILILGSFIMWQGSIHLTRPIQDLNQAVKAVAQGNFDYQIVRKTYPKDTAPYHNEIDQLSQNVNQMAQDLKNLAQLRQDFISNVSHELKTPVASLVGLSDLLADSDLNREDQAELLALMQSETLRLSRLCDDILNLSRLDRQDQLRIEKVRVDEQIRHSLILLKEKWKDKEIQIDFQALPLVWGTDPDLSMQIWLNLLDNAIKYSGIQVNLTIIMKADHKGLSLTFQDKGIGIAPDKLRYIFDQFYQVDQSHSQEGNGLGLAIVKRIVTLLKGQLEVFSQEGEGTQVILFLPKLVD</sequence>
<dbReference type="SUPFAM" id="SSF47384">
    <property type="entry name" value="Homodimeric domain of signal transducing histidine kinase"/>
    <property type="match status" value="1"/>
</dbReference>
<evidence type="ECO:0000256" key="5">
    <source>
        <dbReference type="ARBA" id="ARBA00022679"/>
    </source>
</evidence>
<feature type="transmembrane region" description="Helical" evidence="11">
    <location>
        <begin position="12"/>
        <end position="35"/>
    </location>
</feature>
<keyword evidence="6" id="KW-0547">Nucleotide-binding</keyword>
<keyword evidence="9" id="KW-0902">Two-component regulatory system</keyword>
<evidence type="ECO:0000256" key="10">
    <source>
        <dbReference type="ARBA" id="ARBA00023136"/>
    </source>
</evidence>
<protein>
    <recommendedName>
        <fullName evidence="3">histidine kinase</fullName>
        <ecNumber evidence="3">2.7.13.3</ecNumber>
    </recommendedName>
</protein>
<evidence type="ECO:0000256" key="4">
    <source>
        <dbReference type="ARBA" id="ARBA00022553"/>
    </source>
</evidence>
<dbReference type="FunFam" id="1.10.287.130:FF:000001">
    <property type="entry name" value="Two-component sensor histidine kinase"/>
    <property type="match status" value="1"/>
</dbReference>
<dbReference type="PANTHER" id="PTHR42878:SF7">
    <property type="entry name" value="SENSOR HISTIDINE KINASE GLRK"/>
    <property type="match status" value="1"/>
</dbReference>
<evidence type="ECO:0000259" key="13">
    <source>
        <dbReference type="PROSITE" id="PS50885"/>
    </source>
</evidence>
<feature type="domain" description="Histidine kinase" evidence="12">
    <location>
        <begin position="139"/>
        <end position="351"/>
    </location>
</feature>
<evidence type="ECO:0000256" key="2">
    <source>
        <dbReference type="ARBA" id="ARBA00004370"/>
    </source>
</evidence>
<dbReference type="GO" id="GO:0030295">
    <property type="term" value="F:protein kinase activator activity"/>
    <property type="evidence" value="ECO:0007669"/>
    <property type="project" value="TreeGrafter"/>
</dbReference>
<evidence type="ECO:0000259" key="12">
    <source>
        <dbReference type="PROSITE" id="PS50109"/>
    </source>
</evidence>
<dbReference type="RefSeq" id="WP_003084244.1">
    <property type="nucleotide sequence ID" value="NZ_CP070237.1"/>
</dbReference>
<keyword evidence="10 11" id="KW-0472">Membrane</keyword>
<organism evidence="14 15">
    <name type="scientific">Streptococcus porcinus</name>
    <dbReference type="NCBI Taxonomy" id="1340"/>
    <lineage>
        <taxon>Bacteria</taxon>
        <taxon>Bacillati</taxon>
        <taxon>Bacillota</taxon>
        <taxon>Bacilli</taxon>
        <taxon>Lactobacillales</taxon>
        <taxon>Streptococcaceae</taxon>
        <taxon>Streptococcus</taxon>
    </lineage>
</organism>
<dbReference type="SUPFAM" id="SSF55874">
    <property type="entry name" value="ATPase domain of HSP90 chaperone/DNA topoisomerase II/histidine kinase"/>
    <property type="match status" value="1"/>
</dbReference>
<keyword evidence="7" id="KW-0418">Kinase</keyword>
<dbReference type="PANTHER" id="PTHR42878">
    <property type="entry name" value="TWO-COMPONENT HISTIDINE KINASE"/>
    <property type="match status" value="1"/>
</dbReference>
<dbReference type="GO" id="GO:0007234">
    <property type="term" value="P:osmosensory signaling via phosphorelay pathway"/>
    <property type="evidence" value="ECO:0007669"/>
    <property type="project" value="TreeGrafter"/>
</dbReference>
<evidence type="ECO:0000313" key="15">
    <source>
        <dbReference type="Proteomes" id="UP000306241"/>
    </source>
</evidence>
<dbReference type="AlphaFoldDB" id="A0A4V0H243"/>
<evidence type="ECO:0000256" key="7">
    <source>
        <dbReference type="ARBA" id="ARBA00022777"/>
    </source>
</evidence>